<feature type="compositionally biased region" description="Basic and acidic residues" evidence="5">
    <location>
        <begin position="335"/>
        <end position="355"/>
    </location>
</feature>
<dbReference type="GO" id="GO:0000398">
    <property type="term" value="P:mRNA splicing, via spliceosome"/>
    <property type="evidence" value="ECO:0007669"/>
    <property type="project" value="InterPro"/>
</dbReference>
<comment type="similarity">
    <text evidence="2">Belongs to the MOS2 family.</text>
</comment>
<dbReference type="GO" id="GO:0005681">
    <property type="term" value="C:spliceosomal complex"/>
    <property type="evidence" value="ECO:0007669"/>
    <property type="project" value="TreeGrafter"/>
</dbReference>
<proteinExistence type="inferred from homology"/>
<dbReference type="Proteomes" id="UP001055712">
    <property type="component" value="Unassembled WGS sequence"/>
</dbReference>
<dbReference type="InterPro" id="IPR041994">
    <property type="entry name" value="GPKOW_KOW2"/>
</dbReference>
<dbReference type="PROSITE" id="PS50174">
    <property type="entry name" value="G_PATCH"/>
    <property type="match status" value="1"/>
</dbReference>
<dbReference type="PANTHER" id="PTHR15818:SF2">
    <property type="entry name" value="G-PATCH DOMAIN AND KOW MOTIFS-CONTAINING PROTEIN"/>
    <property type="match status" value="1"/>
</dbReference>
<feature type="region of interest" description="Disordered" evidence="5">
    <location>
        <begin position="316"/>
        <end position="378"/>
    </location>
</feature>
<dbReference type="InterPro" id="IPR005824">
    <property type="entry name" value="KOW"/>
</dbReference>
<organism evidence="7 8">
    <name type="scientific">Chlorella vulgaris</name>
    <name type="common">Green alga</name>
    <dbReference type="NCBI Taxonomy" id="3077"/>
    <lineage>
        <taxon>Eukaryota</taxon>
        <taxon>Viridiplantae</taxon>
        <taxon>Chlorophyta</taxon>
        <taxon>core chlorophytes</taxon>
        <taxon>Trebouxiophyceae</taxon>
        <taxon>Chlorellales</taxon>
        <taxon>Chlorellaceae</taxon>
        <taxon>Chlorella clade</taxon>
        <taxon>Chlorella</taxon>
    </lineage>
</organism>
<dbReference type="EMBL" id="SIDB01000012">
    <property type="protein sequence ID" value="KAI3424713.1"/>
    <property type="molecule type" value="Genomic_DNA"/>
</dbReference>
<dbReference type="CDD" id="cd13153">
    <property type="entry name" value="KOW_GPKOW_B"/>
    <property type="match status" value="1"/>
</dbReference>
<accession>A0A9D4TG47</accession>
<evidence type="ECO:0000313" key="8">
    <source>
        <dbReference type="Proteomes" id="UP001055712"/>
    </source>
</evidence>
<dbReference type="Pfam" id="PF12656">
    <property type="entry name" value="G-patch_2"/>
    <property type="match status" value="1"/>
</dbReference>
<dbReference type="SMART" id="SM00443">
    <property type="entry name" value="G_patch"/>
    <property type="match status" value="1"/>
</dbReference>
<dbReference type="InterPro" id="IPR000467">
    <property type="entry name" value="G_patch_dom"/>
</dbReference>
<dbReference type="Gene3D" id="2.30.30.140">
    <property type="match status" value="1"/>
</dbReference>
<evidence type="ECO:0000256" key="4">
    <source>
        <dbReference type="ARBA" id="ARBA00023242"/>
    </source>
</evidence>
<dbReference type="OrthoDB" id="5577072at2759"/>
<dbReference type="InterPro" id="IPR026822">
    <property type="entry name" value="Spp2/MOS2_G-patch"/>
</dbReference>
<name>A0A9D4TG47_CHLVU</name>
<comment type="caution">
    <text evidence="7">The sequence shown here is derived from an EMBL/GenBank/DDBJ whole genome shotgun (WGS) entry which is preliminary data.</text>
</comment>
<reference evidence="7" key="1">
    <citation type="journal article" date="2019" name="Plant J.">
        <title>Chlorella vulgaris genome assembly and annotation reveals the molecular basis for metabolic acclimation to high light conditions.</title>
        <authorList>
            <person name="Cecchin M."/>
            <person name="Marcolungo L."/>
            <person name="Rossato M."/>
            <person name="Girolomoni L."/>
            <person name="Cosentino E."/>
            <person name="Cuine S."/>
            <person name="Li-Beisson Y."/>
            <person name="Delledonne M."/>
            <person name="Ballottari M."/>
        </authorList>
    </citation>
    <scope>NUCLEOTIDE SEQUENCE</scope>
    <source>
        <strain evidence="7">211/11P</strain>
    </source>
</reference>
<dbReference type="Pfam" id="PF25088">
    <property type="entry name" value="GPKOW_C"/>
    <property type="match status" value="1"/>
</dbReference>
<comment type="subcellular location">
    <subcellularLocation>
        <location evidence="1">Nucleus</location>
    </subcellularLocation>
</comment>
<feature type="compositionally biased region" description="Basic and acidic residues" evidence="5">
    <location>
        <begin position="316"/>
        <end position="326"/>
    </location>
</feature>
<dbReference type="AlphaFoldDB" id="A0A9D4TG47"/>
<gene>
    <name evidence="7" type="ORF">D9Q98_008102</name>
</gene>
<evidence type="ECO:0000313" key="7">
    <source>
        <dbReference type="EMBL" id="KAI3424713.1"/>
    </source>
</evidence>
<feature type="region of interest" description="Disordered" evidence="5">
    <location>
        <begin position="1"/>
        <end position="59"/>
    </location>
</feature>
<evidence type="ECO:0000259" key="6">
    <source>
        <dbReference type="PROSITE" id="PS50174"/>
    </source>
</evidence>
<evidence type="ECO:0000256" key="5">
    <source>
        <dbReference type="SAM" id="MobiDB-lite"/>
    </source>
</evidence>
<dbReference type="PANTHER" id="PTHR15818">
    <property type="entry name" value="G PATCH AND KOW-CONTAINING"/>
    <property type="match status" value="1"/>
</dbReference>
<protein>
    <recommendedName>
        <fullName evidence="6">G-patch domain-containing protein</fullName>
    </recommendedName>
</protein>
<keyword evidence="4" id="KW-0539">Nucleus</keyword>
<evidence type="ECO:0000256" key="2">
    <source>
        <dbReference type="ARBA" id="ARBA00010966"/>
    </source>
</evidence>
<evidence type="ECO:0000256" key="1">
    <source>
        <dbReference type="ARBA" id="ARBA00004123"/>
    </source>
</evidence>
<reference evidence="7" key="2">
    <citation type="submission" date="2020-11" db="EMBL/GenBank/DDBJ databases">
        <authorList>
            <person name="Cecchin M."/>
            <person name="Marcolungo L."/>
            <person name="Rossato M."/>
            <person name="Girolomoni L."/>
            <person name="Cosentino E."/>
            <person name="Cuine S."/>
            <person name="Li-Beisson Y."/>
            <person name="Delledonne M."/>
            <person name="Ballottari M."/>
        </authorList>
    </citation>
    <scope>NUCLEOTIDE SEQUENCE</scope>
    <source>
        <strain evidence="7">211/11P</strain>
        <tissue evidence="7">Whole cell</tissue>
    </source>
</reference>
<feature type="compositionally biased region" description="Low complexity" evidence="5">
    <location>
        <begin position="133"/>
        <end position="142"/>
    </location>
</feature>
<keyword evidence="8" id="KW-1185">Reference proteome</keyword>
<feature type="compositionally biased region" description="Basic and acidic residues" evidence="5">
    <location>
        <begin position="143"/>
        <end position="153"/>
    </location>
</feature>
<keyword evidence="3" id="KW-0677">Repeat</keyword>
<dbReference type="InterPro" id="IPR045166">
    <property type="entry name" value="Spp2-like"/>
</dbReference>
<dbReference type="SMART" id="SM00739">
    <property type="entry name" value="KOW"/>
    <property type="match status" value="2"/>
</dbReference>
<feature type="domain" description="G-patch" evidence="6">
    <location>
        <begin position="171"/>
        <end position="217"/>
    </location>
</feature>
<evidence type="ECO:0000256" key="3">
    <source>
        <dbReference type="ARBA" id="ARBA00022737"/>
    </source>
</evidence>
<feature type="region of interest" description="Disordered" evidence="5">
    <location>
        <begin position="118"/>
        <end position="153"/>
    </location>
</feature>
<sequence>MTSDGAQAGGFSLSLGPAKKPAARRTTDQGGGRAGPVREEVLGFGTDGGLQTAAGPAAKQGPLVIAAQANSYKTGGKYVPTFVPEVGEKIDANGINNFETAQHDTAVAQQDVTYGLLLRGRPEPGSAGDGRQQQEAQPPAQAGDRDAAKLKEDLEALPPEADLDAYAAMPVDQFGMALLRGMGWSEGQSIGRSTKEEVKAKELVRRPQRLGLGAAPAPEQVQKKYIKPGESREQRDLVYVDAQGVQRGSKPVDEALVDRQQKGVLPGKVMRVVEGRHSGLLCQVVSLEAKQEGRSDRARVRLLPSYESVTVRCKELEERNEKEGRHQPSSNDRGGSGRDGGRSSSGRERGSEKHRGSIKSSKSGKRLRSASPPREPERRPWLVANIRVKIVDKSVEGGRLYLKKGTVVDVKTPTVCDVFVDGLKESILDLHQRQLETVVPAAEGTPVMVLAGPLRGKQGKLLQRNTESGLAAVQLGSDFSVHKVGLDDVSEYTGPQDGWE</sequence>
<dbReference type="GO" id="GO:0003676">
    <property type="term" value="F:nucleic acid binding"/>
    <property type="evidence" value="ECO:0007669"/>
    <property type="project" value="InterPro"/>
</dbReference>